<keyword evidence="2" id="KW-1185">Reference proteome</keyword>
<reference evidence="2" key="1">
    <citation type="journal article" date="2013" name="Genome Announc.">
        <title>Genome sequence of the food spoilage yeast Zygosaccharomyces bailii CLIB 213(T).</title>
        <authorList>
            <person name="Galeote V."/>
            <person name="Bigey F."/>
            <person name="Devillers H."/>
            <person name="Neuveglise C."/>
            <person name="Dequin S."/>
        </authorList>
    </citation>
    <scope>NUCLEOTIDE SEQUENCE [LARGE SCALE GENOMIC DNA]</scope>
    <source>
        <strain evidence="2">CLIB 213 / ATCC 58445 / CBS 680 / CCRC 21525 / NBRC 1098 / NCYC 1416 / NRRL Y-2227</strain>
    </source>
</reference>
<accession>A0A8J2X946</accession>
<dbReference type="Proteomes" id="UP000019375">
    <property type="component" value="Unassembled WGS sequence"/>
</dbReference>
<proteinExistence type="predicted"/>
<sequence length="102" mass="11700">MWSPIARKRLLFFTLMGNGSIDEKSPRFGSMYMSTLSLRQLSSRQFSVPNQFISGRSIIGSNTSVFLGSYKTKFTIELYPDYMKSEIISPRVQTNFISKDTH</sequence>
<gene>
    <name evidence="1" type="ORF">BN860_07536g</name>
</gene>
<organism evidence="1 2">
    <name type="scientific">Zygosaccharomyces bailii (strain CLIB 213 / ATCC 58445 / CBS 680 / BCRC 21525 / NBRC 1098 / NCYC 1416 / NRRL Y-2227)</name>
    <dbReference type="NCBI Taxonomy" id="1333698"/>
    <lineage>
        <taxon>Eukaryota</taxon>
        <taxon>Fungi</taxon>
        <taxon>Dikarya</taxon>
        <taxon>Ascomycota</taxon>
        <taxon>Saccharomycotina</taxon>
        <taxon>Saccharomycetes</taxon>
        <taxon>Saccharomycetales</taxon>
        <taxon>Saccharomycetaceae</taxon>
        <taxon>Zygosaccharomyces</taxon>
    </lineage>
</organism>
<protein>
    <submittedName>
        <fullName evidence="1">ZYBA0S06-07536g1_1</fullName>
    </submittedName>
</protein>
<name>A0A8J2X946_ZYGB2</name>
<dbReference type="EMBL" id="HG316459">
    <property type="protein sequence ID" value="CDF90394.1"/>
    <property type="molecule type" value="Genomic_DNA"/>
</dbReference>
<evidence type="ECO:0000313" key="2">
    <source>
        <dbReference type="Proteomes" id="UP000019375"/>
    </source>
</evidence>
<evidence type="ECO:0000313" key="1">
    <source>
        <dbReference type="EMBL" id="CDF90394.1"/>
    </source>
</evidence>
<dbReference type="AlphaFoldDB" id="A0A8J2X946"/>